<dbReference type="AlphaFoldDB" id="A0A1B2I365"/>
<dbReference type="InterPro" id="IPR000160">
    <property type="entry name" value="GGDEF_dom"/>
</dbReference>
<evidence type="ECO:0000313" key="3">
    <source>
        <dbReference type="Proteomes" id="UP000093044"/>
    </source>
</evidence>
<proteinExistence type="predicted"/>
<reference evidence="2" key="1">
    <citation type="submission" date="2016-08" db="EMBL/GenBank/DDBJ databases">
        <title>Complete genome of Cloacibacillus porcorum.</title>
        <authorList>
            <person name="Looft T."/>
            <person name="Bayles D.O."/>
            <person name="Alt D.P."/>
        </authorList>
    </citation>
    <scope>NUCLEOTIDE SEQUENCE [LARGE SCALE GENOMIC DNA]</scope>
    <source>
        <strain evidence="2">CL-84</strain>
    </source>
</reference>
<dbReference type="EMBL" id="CP016757">
    <property type="protein sequence ID" value="ANZ44410.1"/>
    <property type="molecule type" value="Genomic_DNA"/>
</dbReference>
<protein>
    <recommendedName>
        <fullName evidence="1">GGDEF domain-containing protein</fullName>
    </recommendedName>
</protein>
<evidence type="ECO:0000313" key="2">
    <source>
        <dbReference type="EMBL" id="ANZ44410.1"/>
    </source>
</evidence>
<dbReference type="Pfam" id="PF00990">
    <property type="entry name" value="GGDEF"/>
    <property type="match status" value="1"/>
</dbReference>
<dbReference type="InterPro" id="IPR043128">
    <property type="entry name" value="Rev_trsase/Diguanyl_cyclase"/>
</dbReference>
<name>A0A1B2I365_9BACT</name>
<dbReference type="Proteomes" id="UP000093044">
    <property type="component" value="Chromosome"/>
</dbReference>
<accession>A0A1B2I365</accession>
<evidence type="ECO:0000259" key="1">
    <source>
        <dbReference type="Pfam" id="PF00990"/>
    </source>
</evidence>
<feature type="domain" description="GGDEF" evidence="1">
    <location>
        <begin position="29"/>
        <end position="90"/>
    </location>
</feature>
<dbReference type="STRING" id="1197717.BED41_04485"/>
<gene>
    <name evidence="2" type="ORF">BED41_04485</name>
</gene>
<dbReference type="InterPro" id="IPR029787">
    <property type="entry name" value="Nucleotide_cyclase"/>
</dbReference>
<keyword evidence="3" id="KW-1185">Reference proteome</keyword>
<dbReference type="KEGG" id="cpor:BED41_04485"/>
<dbReference type="Gene3D" id="3.30.70.270">
    <property type="match status" value="1"/>
</dbReference>
<sequence>MAEEQESSSLTGKIETLRRPLRYYQEYGQLTGTFNKASFCKKGSELLSASYDGLFDVVCIDIERFKLVNDIYGMKRGDSLLCHVARGLERKFGLGGGIIALNTIMKLMNNRFNILMDDYGRAIRRLTCLKISMSTVLMIDMDMGFLRRRRAVIFSNRSCACVWRSG</sequence>
<organism evidence="2 3">
    <name type="scientific">Cloacibacillus porcorum</name>
    <dbReference type="NCBI Taxonomy" id="1197717"/>
    <lineage>
        <taxon>Bacteria</taxon>
        <taxon>Thermotogati</taxon>
        <taxon>Synergistota</taxon>
        <taxon>Synergistia</taxon>
        <taxon>Synergistales</taxon>
        <taxon>Synergistaceae</taxon>
        <taxon>Cloacibacillus</taxon>
    </lineage>
</organism>
<dbReference type="GeneID" id="83059431"/>
<dbReference type="RefSeq" id="WP_066743509.1">
    <property type="nucleotide sequence ID" value="NZ_CP016757.1"/>
</dbReference>
<dbReference type="SUPFAM" id="SSF55073">
    <property type="entry name" value="Nucleotide cyclase"/>
    <property type="match status" value="1"/>
</dbReference>